<feature type="region of interest" description="Disordered" evidence="1">
    <location>
        <begin position="1"/>
        <end position="55"/>
    </location>
</feature>
<comment type="caution">
    <text evidence="2">The sequence shown here is derived from an EMBL/GenBank/DDBJ whole genome shotgun (WGS) entry which is preliminary data.</text>
</comment>
<dbReference type="Proteomes" id="UP000542776">
    <property type="component" value="Unassembled WGS sequence"/>
</dbReference>
<feature type="compositionally biased region" description="Basic and acidic residues" evidence="1">
    <location>
        <begin position="14"/>
        <end position="26"/>
    </location>
</feature>
<name>A0A7W6H711_9HYPH</name>
<proteinExistence type="predicted"/>
<dbReference type="RefSeq" id="WP_183201273.1">
    <property type="nucleotide sequence ID" value="NZ_JACIEK010000012.1"/>
</dbReference>
<evidence type="ECO:0000256" key="1">
    <source>
        <dbReference type="SAM" id="MobiDB-lite"/>
    </source>
</evidence>
<dbReference type="EMBL" id="JACIEK010000012">
    <property type="protein sequence ID" value="MBB3999757.1"/>
    <property type="molecule type" value="Genomic_DNA"/>
</dbReference>
<organism evidence="2 3">
    <name type="scientific">Aureimonas pseudogalii</name>
    <dbReference type="NCBI Taxonomy" id="1744844"/>
    <lineage>
        <taxon>Bacteria</taxon>
        <taxon>Pseudomonadati</taxon>
        <taxon>Pseudomonadota</taxon>
        <taxon>Alphaproteobacteria</taxon>
        <taxon>Hyphomicrobiales</taxon>
        <taxon>Aurantimonadaceae</taxon>
        <taxon>Aureimonas</taxon>
    </lineage>
</organism>
<reference evidence="2 3" key="1">
    <citation type="submission" date="2020-08" db="EMBL/GenBank/DDBJ databases">
        <title>Genomic Encyclopedia of Type Strains, Phase IV (KMG-IV): sequencing the most valuable type-strain genomes for metagenomic binning, comparative biology and taxonomic classification.</title>
        <authorList>
            <person name="Goeker M."/>
        </authorList>
    </citation>
    <scope>NUCLEOTIDE SEQUENCE [LARGE SCALE GENOMIC DNA]</scope>
    <source>
        <strain evidence="2 3">DSM 102238</strain>
    </source>
</reference>
<accession>A0A7W6H711</accession>
<evidence type="ECO:0000313" key="3">
    <source>
        <dbReference type="Proteomes" id="UP000542776"/>
    </source>
</evidence>
<gene>
    <name evidence="2" type="ORF">GGR04_003627</name>
</gene>
<sequence length="137" mass="15412">MALRDYEEGSPPRAVDEDGEVKRLSDDSADQTVSDIYLRNDFPPRGKMKAKRPGDTPIDRYHNALNAFGAAMLAAEETFGDLTSVIGDDGQPIVDVQGVEPRHTENWRKLIGRLDEEMVVWGGRSGRLMARRFRLPR</sequence>
<keyword evidence="3" id="KW-1185">Reference proteome</keyword>
<dbReference type="AlphaFoldDB" id="A0A7W6H711"/>
<protein>
    <submittedName>
        <fullName evidence="2">Uncharacterized protein</fullName>
    </submittedName>
</protein>
<evidence type="ECO:0000313" key="2">
    <source>
        <dbReference type="EMBL" id="MBB3999757.1"/>
    </source>
</evidence>